<keyword evidence="3" id="KW-1185">Reference proteome</keyword>
<evidence type="ECO:0000256" key="1">
    <source>
        <dbReference type="SAM" id="MobiDB-lite"/>
    </source>
</evidence>
<dbReference type="EMBL" id="JBHSWB010000001">
    <property type="protein sequence ID" value="MFC6659283.1"/>
    <property type="molecule type" value="Genomic_DNA"/>
</dbReference>
<evidence type="ECO:0000313" key="2">
    <source>
        <dbReference type="EMBL" id="MFC6659283.1"/>
    </source>
</evidence>
<evidence type="ECO:0000313" key="3">
    <source>
        <dbReference type="Proteomes" id="UP001596317"/>
    </source>
</evidence>
<name>A0ABW1ZFP2_9DEIO</name>
<feature type="compositionally biased region" description="Polar residues" evidence="1">
    <location>
        <begin position="250"/>
        <end position="264"/>
    </location>
</feature>
<reference evidence="3" key="1">
    <citation type="journal article" date="2019" name="Int. J. Syst. Evol. Microbiol.">
        <title>The Global Catalogue of Microorganisms (GCM) 10K type strain sequencing project: providing services to taxonomists for standard genome sequencing and annotation.</title>
        <authorList>
            <consortium name="The Broad Institute Genomics Platform"/>
            <consortium name="The Broad Institute Genome Sequencing Center for Infectious Disease"/>
            <person name="Wu L."/>
            <person name="Ma J."/>
        </authorList>
    </citation>
    <scope>NUCLEOTIDE SEQUENCE [LARGE SCALE GENOMIC DNA]</scope>
    <source>
        <strain evidence="3">CCUG 63830</strain>
    </source>
</reference>
<comment type="caution">
    <text evidence="2">The sequence shown here is derived from an EMBL/GenBank/DDBJ whole genome shotgun (WGS) entry which is preliminary data.</text>
</comment>
<feature type="region of interest" description="Disordered" evidence="1">
    <location>
        <begin position="224"/>
        <end position="264"/>
    </location>
</feature>
<gene>
    <name evidence="2" type="ORF">ACFP90_02080</name>
</gene>
<evidence type="ECO:0008006" key="4">
    <source>
        <dbReference type="Google" id="ProtNLM"/>
    </source>
</evidence>
<proteinExistence type="predicted"/>
<sequence length="600" mass="63358">MSLAKPQKPAQQLTNTLTTATRAATEQTRVALKKVSRPNEALANELLHQNYAVAVAGSAAVKAGQVFGPSGTKQIQAINQALATAFLQPAGRTANIEDLRDLARYRTQLLADLTDAGSNPARRAEVKAKLAAAYALAQKAAVSTGREKAGALYALPQAVVPYKVWSATYNETALNLAVTGSTRQVKTIGDTLSHDMLGSGVGELPALGAGIVGAVLGIRAMNRAGGPRAQPQGGAQPLPQRGTPARPASETGTRSEYEQAQQQARASAYKYDAKKVTSNQLFLDVNPNVRTGETPQQAAARVQAANAELRARFPKIGQVDGLLKDVRPHVVGNDFLARAERGTGGQISLQTGSAAKLTIPAPSGVVVEPIPGSTGKPIGRFEFYNTPGGPRSGFLSGPGTILPSSGGYNIKFLTEIGKTPQNRPKYGEAAQWKAGTELPEGYRYQLVPGDMKNSGFSGGHSTEAWNQTLRTYGDQININKAATKSISYKTSPIGNLDTASQYTYSFGGRAVKQPKTVGGSAKTLEALEPAIANQVGKFLDAKPSLVGNQVIVVKIPVLNRSNKTIMLPIDVRIVRDPATGTLEIKSWYLNANAFNIGSLK</sequence>
<organism evidence="2 3">
    <name type="scientific">Deinococcus multiflagellatus</name>
    <dbReference type="NCBI Taxonomy" id="1656887"/>
    <lineage>
        <taxon>Bacteria</taxon>
        <taxon>Thermotogati</taxon>
        <taxon>Deinococcota</taxon>
        <taxon>Deinococci</taxon>
        <taxon>Deinococcales</taxon>
        <taxon>Deinococcaceae</taxon>
        <taxon>Deinococcus</taxon>
    </lineage>
</organism>
<protein>
    <recommendedName>
        <fullName evidence="4">Pre-toxin TG domain-containing protein</fullName>
    </recommendedName>
</protein>
<feature type="compositionally biased region" description="Low complexity" evidence="1">
    <location>
        <begin position="224"/>
        <end position="242"/>
    </location>
</feature>
<dbReference type="Proteomes" id="UP001596317">
    <property type="component" value="Unassembled WGS sequence"/>
</dbReference>
<dbReference type="RefSeq" id="WP_224606130.1">
    <property type="nucleotide sequence ID" value="NZ_JAIQXV010000003.1"/>
</dbReference>
<accession>A0ABW1ZFP2</accession>